<evidence type="ECO:0000256" key="3">
    <source>
        <dbReference type="ARBA" id="ARBA00022723"/>
    </source>
</evidence>
<dbReference type="GO" id="GO:0046872">
    <property type="term" value="F:metal ion binding"/>
    <property type="evidence" value="ECO:0007669"/>
    <property type="project" value="UniProtKB-KW"/>
</dbReference>
<dbReference type="CDD" id="cd08916">
    <property type="entry name" value="TrHb3_P"/>
    <property type="match status" value="1"/>
</dbReference>
<dbReference type="GO" id="GO:0020037">
    <property type="term" value="F:heme binding"/>
    <property type="evidence" value="ECO:0007669"/>
    <property type="project" value="InterPro"/>
</dbReference>
<keyword evidence="4" id="KW-0408">Iron</keyword>
<keyword evidence="2" id="KW-0349">Heme</keyword>
<dbReference type="EMBL" id="WNDS01000002">
    <property type="protein sequence ID" value="KAF1016317.1"/>
    <property type="molecule type" value="Genomic_DNA"/>
</dbReference>
<gene>
    <name evidence="5" type="primary">ctb</name>
    <name evidence="5" type="ORF">GAK31_01808</name>
</gene>
<sequence length="147" mass="17118">MMSLTPQPPAPAASPDLCSEEEVTRLVHDFYARVRLEERLGPVFEAHVHDWPSHLAQLVDFWSAMLRGTRRFKGAPMSKHMAIELDRDLFDRWLALFRLTTAECNNPPMQQLADEVAERIGDTFWKRYQMLRWPQVQLPIMGMPGRD</sequence>
<dbReference type="AlphaFoldDB" id="A0A7V8JME7"/>
<keyword evidence="1" id="KW-0813">Transport</keyword>
<keyword evidence="3" id="KW-0479">Metal-binding</keyword>
<dbReference type="SUPFAM" id="SSF46458">
    <property type="entry name" value="Globin-like"/>
    <property type="match status" value="1"/>
</dbReference>
<dbReference type="InterPro" id="IPR009050">
    <property type="entry name" value="Globin-like_sf"/>
</dbReference>
<dbReference type="Proteomes" id="UP000487117">
    <property type="component" value="Unassembled WGS sequence"/>
</dbReference>
<evidence type="ECO:0000313" key="5">
    <source>
        <dbReference type="EMBL" id="KAF1016317.1"/>
    </source>
</evidence>
<name>A0A7V8JME7_STEMA</name>
<dbReference type="InterPro" id="IPR001486">
    <property type="entry name" value="Hemoglobin_trunc"/>
</dbReference>
<evidence type="ECO:0000313" key="6">
    <source>
        <dbReference type="Proteomes" id="UP000487117"/>
    </source>
</evidence>
<protein>
    <submittedName>
        <fullName evidence="5">Group 3 truncated hemoglobin ctb</fullName>
    </submittedName>
</protein>
<dbReference type="Gene3D" id="1.10.490.10">
    <property type="entry name" value="Globins"/>
    <property type="match status" value="1"/>
</dbReference>
<evidence type="ECO:0000256" key="2">
    <source>
        <dbReference type="ARBA" id="ARBA00022617"/>
    </source>
</evidence>
<reference evidence="6" key="1">
    <citation type="journal article" date="2020" name="MBio">
        <title>Horizontal gene transfer to a defensive symbiont with a reduced genome amongst a multipartite beetle microbiome.</title>
        <authorList>
            <person name="Waterworth S.C."/>
            <person name="Florez L.V."/>
            <person name="Rees E.R."/>
            <person name="Hertweck C."/>
            <person name="Kaltenpoth M."/>
            <person name="Kwan J.C."/>
        </authorList>
    </citation>
    <scope>NUCLEOTIDE SEQUENCE [LARGE SCALE GENOMIC DNA]</scope>
</reference>
<proteinExistence type="predicted"/>
<evidence type="ECO:0000256" key="4">
    <source>
        <dbReference type="ARBA" id="ARBA00023004"/>
    </source>
</evidence>
<accession>A0A7V8JME7</accession>
<comment type="caution">
    <text evidence="5">The sequence shown here is derived from an EMBL/GenBank/DDBJ whole genome shotgun (WGS) entry which is preliminary data.</text>
</comment>
<dbReference type="GO" id="GO:0019825">
    <property type="term" value="F:oxygen binding"/>
    <property type="evidence" value="ECO:0007669"/>
    <property type="project" value="InterPro"/>
</dbReference>
<evidence type="ECO:0000256" key="1">
    <source>
        <dbReference type="ARBA" id="ARBA00022448"/>
    </source>
</evidence>
<dbReference type="Pfam" id="PF01152">
    <property type="entry name" value="Bac_globin"/>
    <property type="match status" value="1"/>
</dbReference>
<organism evidence="5 6">
    <name type="scientific">Stenotrophomonas maltophilia</name>
    <name type="common">Pseudomonas maltophilia</name>
    <name type="synonym">Xanthomonas maltophilia</name>
    <dbReference type="NCBI Taxonomy" id="40324"/>
    <lineage>
        <taxon>Bacteria</taxon>
        <taxon>Pseudomonadati</taxon>
        <taxon>Pseudomonadota</taxon>
        <taxon>Gammaproteobacteria</taxon>
        <taxon>Lysobacterales</taxon>
        <taxon>Lysobacteraceae</taxon>
        <taxon>Stenotrophomonas</taxon>
        <taxon>Stenotrophomonas maltophilia group</taxon>
    </lineage>
</organism>
<dbReference type="InterPro" id="IPR012292">
    <property type="entry name" value="Globin/Proto"/>
</dbReference>